<dbReference type="EMBL" id="AYYZ01000029">
    <property type="protein sequence ID" value="KRM51743.1"/>
    <property type="molecule type" value="Genomic_DNA"/>
</dbReference>
<dbReference type="AlphaFoldDB" id="A0A0R1ZBJ2"/>
<protein>
    <recommendedName>
        <fullName evidence="3">DUF1310 family protein</fullName>
    </recommendedName>
</protein>
<dbReference type="RefSeq" id="WP_057906799.1">
    <property type="nucleotide sequence ID" value="NZ_AYYZ01000029.1"/>
</dbReference>
<comment type="caution">
    <text evidence="1">The sequence shown here is derived from an EMBL/GenBank/DDBJ whole genome shotgun (WGS) entry which is preliminary data.</text>
</comment>
<dbReference type="PATRIC" id="fig|1423820.4.peg.956"/>
<keyword evidence="2" id="KW-1185">Reference proteome</keyword>
<name>A0A0R1ZBJ2_9LACO</name>
<dbReference type="Proteomes" id="UP000051291">
    <property type="component" value="Unassembled WGS sequence"/>
</dbReference>
<sequence length="129" mass="14706">MFKKVLKIIGIGLGVLLLTAFIAGAIQGFAGKGTISMNDKEYMIKVAKDHQKEMDESVRYGDKDHHIKTITYEWNTVKRNPMGGFMLNGYVNGNKKLFVRLMIDKVNDKIECRVYTCSNVIDEWENQGQ</sequence>
<evidence type="ECO:0000313" key="1">
    <source>
        <dbReference type="EMBL" id="KRM51743.1"/>
    </source>
</evidence>
<proteinExistence type="predicted"/>
<accession>A0A0R1ZBJ2</accession>
<evidence type="ECO:0008006" key="3">
    <source>
        <dbReference type="Google" id="ProtNLM"/>
    </source>
</evidence>
<evidence type="ECO:0000313" key="2">
    <source>
        <dbReference type="Proteomes" id="UP000051291"/>
    </source>
</evidence>
<reference evidence="1 2" key="1">
    <citation type="journal article" date="2015" name="Genome Announc.">
        <title>Expanding the biotechnology potential of lactobacilli through comparative genomics of 213 strains and associated genera.</title>
        <authorList>
            <person name="Sun Z."/>
            <person name="Harris H.M."/>
            <person name="McCann A."/>
            <person name="Guo C."/>
            <person name="Argimon S."/>
            <person name="Zhang W."/>
            <person name="Yang X."/>
            <person name="Jeffery I.B."/>
            <person name="Cooney J.C."/>
            <person name="Kagawa T.F."/>
            <person name="Liu W."/>
            <person name="Song Y."/>
            <person name="Salvetti E."/>
            <person name="Wrobel A."/>
            <person name="Rasinkangas P."/>
            <person name="Parkhill J."/>
            <person name="Rea M.C."/>
            <person name="O'Sullivan O."/>
            <person name="Ritari J."/>
            <person name="Douillard F.P."/>
            <person name="Paul Ross R."/>
            <person name="Yang R."/>
            <person name="Briner A.E."/>
            <person name="Felis G.E."/>
            <person name="de Vos W.M."/>
            <person name="Barrangou R."/>
            <person name="Klaenhammer T.R."/>
            <person name="Caufield P.W."/>
            <person name="Cui Y."/>
            <person name="Zhang H."/>
            <person name="O'Toole P.W."/>
        </authorList>
    </citation>
    <scope>NUCLEOTIDE SEQUENCE [LARGE SCALE GENOMIC DNA]</scope>
    <source>
        <strain evidence="1 2">DSM 20653</strain>
    </source>
</reference>
<dbReference type="STRING" id="1423820.FC64_GL000932"/>
<organism evidence="1 2">
    <name type="scientific">Ligilactobacillus araffinosus DSM 20653</name>
    <dbReference type="NCBI Taxonomy" id="1423820"/>
    <lineage>
        <taxon>Bacteria</taxon>
        <taxon>Bacillati</taxon>
        <taxon>Bacillota</taxon>
        <taxon>Bacilli</taxon>
        <taxon>Lactobacillales</taxon>
        <taxon>Lactobacillaceae</taxon>
        <taxon>Ligilactobacillus</taxon>
    </lineage>
</organism>
<dbReference type="Gene3D" id="3.10.450.130">
    <property type="entry name" value="folded 79 residue fragment of lin0334 like domains"/>
    <property type="match status" value="1"/>
</dbReference>
<gene>
    <name evidence="1" type="ORF">FC64_GL000932</name>
</gene>